<dbReference type="InterPro" id="IPR052302">
    <property type="entry name" value="Neurotrophin_rcpt-DD"/>
</dbReference>
<dbReference type="GO" id="GO:0007266">
    <property type="term" value="P:Rho protein signal transduction"/>
    <property type="evidence" value="ECO:0000318"/>
    <property type="project" value="GO_Central"/>
</dbReference>
<feature type="compositionally biased region" description="Low complexity" evidence="2">
    <location>
        <begin position="177"/>
        <end position="195"/>
    </location>
</feature>
<dbReference type="HOGENOM" id="CLU_687540_0_0_1"/>
<dbReference type="Gene3D" id="2.10.50.10">
    <property type="entry name" value="Tumor Necrosis Factor Receptor, subunit A, domain 2"/>
    <property type="match status" value="1"/>
</dbReference>
<comment type="caution">
    <text evidence="1">Lacks conserved residue(s) required for the propagation of feature annotation.</text>
</comment>
<feature type="repeat" description="TNFR-Cys" evidence="1">
    <location>
        <begin position="106"/>
        <end position="145"/>
    </location>
</feature>
<dbReference type="KEGG" id="nve:5502787"/>
<evidence type="ECO:0000256" key="3">
    <source>
        <dbReference type="SAM" id="Phobius"/>
    </source>
</evidence>
<dbReference type="PANTHER" id="PTHR46605:SF2">
    <property type="entry name" value="TNFR-CYS DOMAIN-CONTAINING PROTEIN"/>
    <property type="match status" value="1"/>
</dbReference>
<evidence type="ECO:0000256" key="2">
    <source>
        <dbReference type="SAM" id="MobiDB-lite"/>
    </source>
</evidence>
<dbReference type="GO" id="GO:0005886">
    <property type="term" value="C:plasma membrane"/>
    <property type="evidence" value="ECO:0000318"/>
    <property type="project" value="GO_Central"/>
</dbReference>
<dbReference type="GO" id="GO:0015026">
    <property type="term" value="F:coreceptor activity"/>
    <property type="evidence" value="ECO:0000318"/>
    <property type="project" value="GO_Central"/>
</dbReference>
<keyword evidence="6" id="KW-1185">Reference proteome</keyword>
<dbReference type="SMART" id="SM00208">
    <property type="entry name" value="TNFR"/>
    <property type="match status" value="1"/>
</dbReference>
<evidence type="ECO:0000313" key="6">
    <source>
        <dbReference type="Proteomes" id="UP000001593"/>
    </source>
</evidence>
<proteinExistence type="predicted"/>
<feature type="region of interest" description="Disordered" evidence="2">
    <location>
        <begin position="171"/>
        <end position="215"/>
    </location>
</feature>
<accession>A7SWR1</accession>
<feature type="transmembrane region" description="Helical" evidence="3">
    <location>
        <begin position="12"/>
        <end position="41"/>
    </location>
</feature>
<organism evidence="5 6">
    <name type="scientific">Nematostella vectensis</name>
    <name type="common">Starlet sea anemone</name>
    <dbReference type="NCBI Taxonomy" id="45351"/>
    <lineage>
        <taxon>Eukaryota</taxon>
        <taxon>Metazoa</taxon>
        <taxon>Cnidaria</taxon>
        <taxon>Anthozoa</taxon>
        <taxon>Hexacorallia</taxon>
        <taxon>Actiniaria</taxon>
        <taxon>Edwardsiidae</taxon>
        <taxon>Nematostella</taxon>
    </lineage>
</organism>
<evidence type="ECO:0000259" key="4">
    <source>
        <dbReference type="PROSITE" id="PS50050"/>
    </source>
</evidence>
<dbReference type="GO" id="GO:0009986">
    <property type="term" value="C:cell surface"/>
    <property type="evidence" value="ECO:0000318"/>
    <property type="project" value="GO_Central"/>
</dbReference>
<feature type="transmembrane region" description="Helical" evidence="3">
    <location>
        <begin position="225"/>
        <end position="243"/>
    </location>
</feature>
<dbReference type="InterPro" id="IPR001368">
    <property type="entry name" value="TNFR/NGFR_Cys_rich_reg"/>
</dbReference>
<reference evidence="5 6" key="1">
    <citation type="journal article" date="2007" name="Science">
        <title>Sea anemone genome reveals ancestral eumetazoan gene repertoire and genomic organization.</title>
        <authorList>
            <person name="Putnam N.H."/>
            <person name="Srivastava M."/>
            <person name="Hellsten U."/>
            <person name="Dirks B."/>
            <person name="Chapman J."/>
            <person name="Salamov A."/>
            <person name="Terry A."/>
            <person name="Shapiro H."/>
            <person name="Lindquist E."/>
            <person name="Kapitonov V.V."/>
            <person name="Jurka J."/>
            <person name="Genikhovich G."/>
            <person name="Grigoriev I.V."/>
            <person name="Lucas S.M."/>
            <person name="Steele R.E."/>
            <person name="Finnerty J.R."/>
            <person name="Technau U."/>
            <person name="Martindale M.Q."/>
            <person name="Rokhsar D.S."/>
        </authorList>
    </citation>
    <scope>NUCLEOTIDE SEQUENCE [LARGE SCALE GENOMIC DNA]</scope>
    <source>
        <strain evidence="6">CH2 X CH6</strain>
    </source>
</reference>
<feature type="disulfide bond" evidence="1">
    <location>
        <begin position="107"/>
        <end position="122"/>
    </location>
</feature>
<dbReference type="GO" id="GO:0005035">
    <property type="term" value="F:death receptor activity"/>
    <property type="evidence" value="ECO:0000318"/>
    <property type="project" value="GO_Central"/>
</dbReference>
<keyword evidence="3" id="KW-1133">Transmembrane helix</keyword>
<gene>
    <name evidence="5" type="ORF">NEMVEDRAFT_v1g218678</name>
</gene>
<protein>
    <recommendedName>
        <fullName evidence="4">TNFR-Cys domain-containing protein</fullName>
    </recommendedName>
</protein>
<keyword evidence="3" id="KW-0812">Transmembrane</keyword>
<feature type="domain" description="TNFR-Cys" evidence="4">
    <location>
        <begin position="106"/>
        <end position="145"/>
    </location>
</feature>
<dbReference type="CDD" id="cd00185">
    <property type="entry name" value="TNFRSF"/>
    <property type="match status" value="1"/>
</dbReference>
<evidence type="ECO:0000313" key="5">
    <source>
        <dbReference type="EMBL" id="EDO31841.1"/>
    </source>
</evidence>
<dbReference type="EMBL" id="DS469866">
    <property type="protein sequence ID" value="EDO31841.1"/>
    <property type="molecule type" value="Genomic_DNA"/>
</dbReference>
<dbReference type="PROSITE" id="PS00652">
    <property type="entry name" value="TNFR_NGFR_1"/>
    <property type="match status" value="1"/>
</dbReference>
<dbReference type="InParanoid" id="A7SWR1"/>
<dbReference type="OMA" id="DASCHCE"/>
<keyword evidence="3" id="KW-0472">Membrane</keyword>
<dbReference type="PROSITE" id="PS50050">
    <property type="entry name" value="TNFR_NGFR_2"/>
    <property type="match status" value="1"/>
</dbReference>
<feature type="compositionally biased region" description="Polar residues" evidence="2">
    <location>
        <begin position="196"/>
        <end position="207"/>
    </location>
</feature>
<name>A7SWR1_NEMVE</name>
<dbReference type="AlphaFoldDB" id="A7SWR1"/>
<dbReference type="PANTHER" id="PTHR46605">
    <property type="entry name" value="TUMOR NECROSIS FACTOR RECEPTOR"/>
    <property type="match status" value="1"/>
</dbReference>
<dbReference type="Proteomes" id="UP000001593">
    <property type="component" value="Unassembled WGS sequence"/>
</dbReference>
<keyword evidence="1" id="KW-1015">Disulfide bond</keyword>
<evidence type="ECO:0000256" key="1">
    <source>
        <dbReference type="PROSITE-ProRule" id="PRU00206"/>
    </source>
</evidence>
<dbReference type="GO" id="GO:0048406">
    <property type="term" value="F:nerve growth factor binding"/>
    <property type="evidence" value="ECO:0000318"/>
    <property type="project" value="GO_Central"/>
</dbReference>
<sequence length="401" mass="44311">MKIFAKRKIIQLALNAVSASHFSLTMGVQLSFFLLLIHALATSGEPIFSTPENFNCKYDKYEICGNLTDDASCHCEPCPTCPIGKGVYPLCGQSRLLWPYHTLCKPCEAGRTYSDGEGIGSCNPCGHCDGFVTTKNCTTHSNIVCSTTCKKGFQLHPNLNSVCIPIPTPTAKPTSKPMPQLPLTSPPSTTTPSMPANHTTENRTNSADLVPSGQPSSPPLSRLEVILIVVLIVPAIALIVVIYRMCNRQPHANPDDTENFLISSSRESSSVDVHYAKDSQKVSLPLPPTSSTIYHARNLDMRLADIPFPLKQYIIVEISKIKPAVSNWRHIADMYGKLPHEYYIKLDVPSEHLPGENLLDALNSYDPQLKLEQFVIILEKVQRNDMVEHICKEMAPKETTL</sequence>
<dbReference type="OrthoDB" id="9864383at2759"/>